<evidence type="ECO:0008006" key="4">
    <source>
        <dbReference type="Google" id="ProtNLM"/>
    </source>
</evidence>
<keyword evidence="1" id="KW-1133">Transmembrane helix</keyword>
<accession>A0A2H0B607</accession>
<keyword evidence="1" id="KW-0812">Transmembrane</keyword>
<evidence type="ECO:0000313" key="2">
    <source>
        <dbReference type="EMBL" id="PIP53077.1"/>
    </source>
</evidence>
<dbReference type="InterPro" id="IPR007813">
    <property type="entry name" value="PilN"/>
</dbReference>
<evidence type="ECO:0000313" key="3">
    <source>
        <dbReference type="Proteomes" id="UP000229459"/>
    </source>
</evidence>
<dbReference type="PANTHER" id="PTHR40278">
    <property type="entry name" value="DNA UTILIZATION PROTEIN HOFN"/>
    <property type="match status" value="1"/>
</dbReference>
<reference evidence="2 3" key="1">
    <citation type="submission" date="2017-09" db="EMBL/GenBank/DDBJ databases">
        <title>Depth-based differentiation of microbial function through sediment-hosted aquifers and enrichment of novel symbionts in the deep terrestrial subsurface.</title>
        <authorList>
            <person name="Probst A.J."/>
            <person name="Ladd B."/>
            <person name="Jarett J.K."/>
            <person name="Geller-Mcgrath D.E."/>
            <person name="Sieber C.M."/>
            <person name="Emerson J.B."/>
            <person name="Anantharaman K."/>
            <person name="Thomas B.C."/>
            <person name="Malmstrom R."/>
            <person name="Stieglmeier M."/>
            <person name="Klingl A."/>
            <person name="Woyke T."/>
            <person name="Ryan C.M."/>
            <person name="Banfield J.F."/>
        </authorList>
    </citation>
    <scope>NUCLEOTIDE SEQUENCE [LARGE SCALE GENOMIC DNA]</scope>
    <source>
        <strain evidence="2">CG23_combo_of_CG06-09_8_20_14_all_34_8</strain>
    </source>
</reference>
<dbReference type="AlphaFoldDB" id="A0A2H0B607"/>
<comment type="caution">
    <text evidence="2">The sequence shown here is derived from an EMBL/GenBank/DDBJ whole genome shotgun (WGS) entry which is preliminary data.</text>
</comment>
<dbReference type="InterPro" id="IPR052534">
    <property type="entry name" value="Extracell_DNA_Util/SecSys_Comp"/>
</dbReference>
<evidence type="ECO:0000256" key="1">
    <source>
        <dbReference type="SAM" id="Phobius"/>
    </source>
</evidence>
<dbReference type="EMBL" id="PCSR01000070">
    <property type="protein sequence ID" value="PIP53077.1"/>
    <property type="molecule type" value="Genomic_DNA"/>
</dbReference>
<dbReference type="Proteomes" id="UP000229459">
    <property type="component" value="Unassembled WGS sequence"/>
</dbReference>
<dbReference type="PANTHER" id="PTHR40278:SF1">
    <property type="entry name" value="DNA UTILIZATION PROTEIN HOFN"/>
    <property type="match status" value="1"/>
</dbReference>
<name>A0A2H0B607_9BACT</name>
<gene>
    <name evidence="2" type="ORF">COX08_02955</name>
</gene>
<sequence length="196" mass="22228">MPKNKTSEKRYPITINILQQLRFDASPAGKTAHWILTIGKAGVLFTFSIIALTLMYRFTLDRKVEIIHDLIKQNITTIQNYNESNDLENKIRGAQNKINFINNLSGLSQNGVLYFQKIESSLPNNVFLETLNIDYQNQSIQLRGKTADETIFSQMINALRKQEDFGEISIDQIQSGGAVNPEITFTMNIVLTKATN</sequence>
<protein>
    <recommendedName>
        <fullName evidence="4">Fimbrial assembly protein</fullName>
    </recommendedName>
</protein>
<organism evidence="2 3">
    <name type="scientific">Candidatus Beckwithbacteria bacterium CG23_combo_of_CG06-09_8_20_14_all_34_8</name>
    <dbReference type="NCBI Taxonomy" id="1974497"/>
    <lineage>
        <taxon>Bacteria</taxon>
        <taxon>Candidatus Beckwithiibacteriota</taxon>
    </lineage>
</organism>
<feature type="transmembrane region" description="Helical" evidence="1">
    <location>
        <begin position="32"/>
        <end position="56"/>
    </location>
</feature>
<keyword evidence="1" id="KW-0472">Membrane</keyword>
<proteinExistence type="predicted"/>
<dbReference type="Pfam" id="PF05137">
    <property type="entry name" value="PilN"/>
    <property type="match status" value="1"/>
</dbReference>